<dbReference type="PANTHER" id="PTHR43547">
    <property type="entry name" value="TWO-COMPONENT HISTIDINE KINASE"/>
    <property type="match status" value="1"/>
</dbReference>
<dbReference type="InterPro" id="IPR005467">
    <property type="entry name" value="His_kinase_dom"/>
</dbReference>
<dbReference type="PANTHER" id="PTHR43547:SF2">
    <property type="entry name" value="HYBRID SIGNAL TRANSDUCTION HISTIDINE KINASE C"/>
    <property type="match status" value="1"/>
</dbReference>
<keyword evidence="3" id="KW-0597">Phosphoprotein</keyword>
<dbReference type="PRINTS" id="PR00344">
    <property type="entry name" value="BCTRLSENSOR"/>
</dbReference>
<feature type="non-terminal residue" evidence="5">
    <location>
        <position position="102"/>
    </location>
</feature>
<comment type="catalytic activity">
    <reaction evidence="1">
        <text>ATP + protein L-histidine = ADP + protein N-phospho-L-histidine.</text>
        <dbReference type="EC" id="2.7.13.3"/>
    </reaction>
</comment>
<keyword evidence="5" id="KW-0418">Kinase</keyword>
<protein>
    <recommendedName>
        <fullName evidence="2">histidine kinase</fullName>
        <ecNumber evidence="2">2.7.13.3</ecNumber>
    </recommendedName>
</protein>
<dbReference type="InterPro" id="IPR004358">
    <property type="entry name" value="Sig_transdc_His_kin-like_C"/>
</dbReference>
<dbReference type="EMBL" id="VBPA01000183">
    <property type="protein sequence ID" value="TMQ70756.1"/>
    <property type="molecule type" value="Genomic_DNA"/>
</dbReference>
<evidence type="ECO:0000256" key="3">
    <source>
        <dbReference type="ARBA" id="ARBA00022553"/>
    </source>
</evidence>
<evidence type="ECO:0000256" key="2">
    <source>
        <dbReference type="ARBA" id="ARBA00012438"/>
    </source>
</evidence>
<sequence length="102" mass="10536">AKYTPEGGRIRLQVRHEGIEVAISIRDSGSGIPAEMLPRVFDLFAQADGSSSRSQGGLGIGLTLVKMLVEMHGGTVEAHSAGNGMGSTFTVLLPMLAGVGDV</sequence>
<accession>A0A538U4D2</accession>
<gene>
    <name evidence="5" type="ORF">E6K80_07500</name>
</gene>
<comment type="caution">
    <text evidence="5">The sequence shown here is derived from an EMBL/GenBank/DDBJ whole genome shotgun (WGS) entry which is preliminary data.</text>
</comment>
<reference evidence="5 6" key="1">
    <citation type="journal article" date="2019" name="Nat. Microbiol.">
        <title>Mediterranean grassland soil C-N compound turnover is dependent on rainfall and depth, and is mediated by genomically divergent microorganisms.</title>
        <authorList>
            <person name="Diamond S."/>
            <person name="Andeer P.F."/>
            <person name="Li Z."/>
            <person name="Crits-Christoph A."/>
            <person name="Burstein D."/>
            <person name="Anantharaman K."/>
            <person name="Lane K.R."/>
            <person name="Thomas B.C."/>
            <person name="Pan C."/>
            <person name="Northen T.R."/>
            <person name="Banfield J.F."/>
        </authorList>
    </citation>
    <scope>NUCLEOTIDE SEQUENCE [LARGE SCALE GENOMIC DNA]</scope>
    <source>
        <strain evidence="5">WS_10</strain>
    </source>
</reference>
<name>A0A538U4D2_UNCEI</name>
<dbReference type="Gene3D" id="3.30.565.10">
    <property type="entry name" value="Histidine kinase-like ATPase, C-terminal domain"/>
    <property type="match status" value="1"/>
</dbReference>
<dbReference type="InterPro" id="IPR003594">
    <property type="entry name" value="HATPase_dom"/>
</dbReference>
<proteinExistence type="predicted"/>
<dbReference type="PROSITE" id="PS50109">
    <property type="entry name" value="HIS_KIN"/>
    <property type="match status" value="1"/>
</dbReference>
<feature type="non-terminal residue" evidence="5">
    <location>
        <position position="1"/>
    </location>
</feature>
<organism evidence="5 6">
    <name type="scientific">Eiseniibacteriota bacterium</name>
    <dbReference type="NCBI Taxonomy" id="2212470"/>
    <lineage>
        <taxon>Bacteria</taxon>
        <taxon>Candidatus Eiseniibacteriota</taxon>
    </lineage>
</organism>
<dbReference type="SUPFAM" id="SSF55874">
    <property type="entry name" value="ATPase domain of HSP90 chaperone/DNA topoisomerase II/histidine kinase"/>
    <property type="match status" value="1"/>
</dbReference>
<dbReference type="SMART" id="SM00387">
    <property type="entry name" value="HATPase_c"/>
    <property type="match status" value="1"/>
</dbReference>
<feature type="domain" description="Histidine kinase" evidence="4">
    <location>
        <begin position="1"/>
        <end position="97"/>
    </location>
</feature>
<evidence type="ECO:0000256" key="1">
    <source>
        <dbReference type="ARBA" id="ARBA00000085"/>
    </source>
</evidence>
<dbReference type="Pfam" id="PF02518">
    <property type="entry name" value="HATPase_c"/>
    <property type="match status" value="1"/>
</dbReference>
<keyword evidence="5" id="KW-0808">Transferase</keyword>
<dbReference type="Proteomes" id="UP000319836">
    <property type="component" value="Unassembled WGS sequence"/>
</dbReference>
<evidence type="ECO:0000313" key="6">
    <source>
        <dbReference type="Proteomes" id="UP000319836"/>
    </source>
</evidence>
<evidence type="ECO:0000259" key="4">
    <source>
        <dbReference type="PROSITE" id="PS50109"/>
    </source>
</evidence>
<evidence type="ECO:0000313" key="5">
    <source>
        <dbReference type="EMBL" id="TMQ70756.1"/>
    </source>
</evidence>
<dbReference type="InterPro" id="IPR036890">
    <property type="entry name" value="HATPase_C_sf"/>
</dbReference>
<dbReference type="EC" id="2.7.13.3" evidence="2"/>
<dbReference type="GO" id="GO:0000155">
    <property type="term" value="F:phosphorelay sensor kinase activity"/>
    <property type="evidence" value="ECO:0007669"/>
    <property type="project" value="TreeGrafter"/>
</dbReference>
<dbReference type="AlphaFoldDB" id="A0A538U4D2"/>